<sequence>MVKLIALYKKPSDPASFDRHYRDSHMPLVRKWPGLRRVELGRVTGMPGAGDPPYYLVAEMYFDDQEAMRAALRSPESRAAAEDLQRFAPGLVTLLYAQVE</sequence>
<dbReference type="InterPro" id="IPR009799">
    <property type="entry name" value="EthD_dom"/>
</dbReference>
<evidence type="ECO:0000259" key="1">
    <source>
        <dbReference type="Pfam" id="PF07110"/>
    </source>
</evidence>
<dbReference type="AlphaFoldDB" id="A0A537IZR6"/>
<protein>
    <submittedName>
        <fullName evidence="2">EthD family reductase</fullName>
    </submittedName>
</protein>
<evidence type="ECO:0000313" key="2">
    <source>
        <dbReference type="EMBL" id="TMI76767.1"/>
    </source>
</evidence>
<gene>
    <name evidence="2" type="ORF">E6H05_02720</name>
</gene>
<accession>A0A537IZR6</accession>
<dbReference type="Pfam" id="PF07110">
    <property type="entry name" value="EthD"/>
    <property type="match status" value="1"/>
</dbReference>
<dbReference type="Proteomes" id="UP000318834">
    <property type="component" value="Unassembled WGS sequence"/>
</dbReference>
<dbReference type="EMBL" id="VBAP01000010">
    <property type="protein sequence ID" value="TMI76767.1"/>
    <property type="molecule type" value="Genomic_DNA"/>
</dbReference>
<dbReference type="PANTHER" id="PTHR40260:SF2">
    <property type="entry name" value="BLR8190 PROTEIN"/>
    <property type="match status" value="1"/>
</dbReference>
<name>A0A537IZR6_9BACT</name>
<dbReference type="Gene3D" id="3.30.70.100">
    <property type="match status" value="1"/>
</dbReference>
<organism evidence="2 3">
    <name type="scientific">Candidatus Segetimicrobium genomatis</name>
    <dbReference type="NCBI Taxonomy" id="2569760"/>
    <lineage>
        <taxon>Bacteria</taxon>
        <taxon>Bacillati</taxon>
        <taxon>Candidatus Sysuimicrobiota</taxon>
        <taxon>Candidatus Sysuimicrobiia</taxon>
        <taxon>Candidatus Sysuimicrobiales</taxon>
        <taxon>Candidatus Segetimicrobiaceae</taxon>
        <taxon>Candidatus Segetimicrobium</taxon>
    </lineage>
</organism>
<dbReference type="NCBIfam" id="TIGR02118">
    <property type="entry name" value="EthD family reductase"/>
    <property type="match status" value="1"/>
</dbReference>
<proteinExistence type="predicted"/>
<feature type="domain" description="EthD" evidence="1">
    <location>
        <begin position="10"/>
        <end position="88"/>
    </location>
</feature>
<comment type="caution">
    <text evidence="2">The sequence shown here is derived from an EMBL/GenBank/DDBJ whole genome shotgun (WGS) entry which is preliminary data.</text>
</comment>
<dbReference type="PANTHER" id="PTHR40260">
    <property type="entry name" value="BLR8190 PROTEIN"/>
    <property type="match status" value="1"/>
</dbReference>
<dbReference type="GO" id="GO:0016491">
    <property type="term" value="F:oxidoreductase activity"/>
    <property type="evidence" value="ECO:0007669"/>
    <property type="project" value="InterPro"/>
</dbReference>
<evidence type="ECO:0000313" key="3">
    <source>
        <dbReference type="Proteomes" id="UP000318834"/>
    </source>
</evidence>
<reference evidence="2 3" key="1">
    <citation type="journal article" date="2019" name="Nat. Microbiol.">
        <title>Mediterranean grassland soil C-N compound turnover is dependent on rainfall and depth, and is mediated by genomically divergent microorganisms.</title>
        <authorList>
            <person name="Diamond S."/>
            <person name="Andeer P.F."/>
            <person name="Li Z."/>
            <person name="Crits-Christoph A."/>
            <person name="Burstein D."/>
            <person name="Anantharaman K."/>
            <person name="Lane K.R."/>
            <person name="Thomas B.C."/>
            <person name="Pan C."/>
            <person name="Northen T.R."/>
            <person name="Banfield J.F."/>
        </authorList>
    </citation>
    <scope>NUCLEOTIDE SEQUENCE [LARGE SCALE GENOMIC DNA]</scope>
    <source>
        <strain evidence="2">NP_8</strain>
    </source>
</reference>
<dbReference type="SUPFAM" id="SSF54909">
    <property type="entry name" value="Dimeric alpha+beta barrel"/>
    <property type="match status" value="1"/>
</dbReference>
<dbReference type="InterPro" id="IPR011008">
    <property type="entry name" value="Dimeric_a/b-barrel"/>
</dbReference>